<keyword evidence="3" id="KW-1185">Reference proteome</keyword>
<name>V4P7M3_9CAUL</name>
<dbReference type="AlphaFoldDB" id="V4P7M3"/>
<reference evidence="2 3" key="1">
    <citation type="journal article" date="2014" name="Nature">
        <title>Sequential evolution of bacterial morphology by co-option of a developmental regulator.</title>
        <authorList>
            <person name="Jiang C."/>
            <person name="Brown P.J."/>
            <person name="Ducret A."/>
            <person name="Brun Y.V."/>
        </authorList>
    </citation>
    <scope>NUCLEOTIDE SEQUENCE [LARGE SCALE GENOMIC DNA]</scope>
    <source>
        <strain evidence="2 3">DSM 16100</strain>
    </source>
</reference>
<organism evidence="2 3">
    <name type="scientific">Asticcacaulis benevestitus DSM 16100 = ATCC BAA-896</name>
    <dbReference type="NCBI Taxonomy" id="1121022"/>
    <lineage>
        <taxon>Bacteria</taxon>
        <taxon>Pseudomonadati</taxon>
        <taxon>Pseudomonadota</taxon>
        <taxon>Alphaproteobacteria</taxon>
        <taxon>Caulobacterales</taxon>
        <taxon>Caulobacteraceae</taxon>
        <taxon>Asticcacaulis</taxon>
    </lineage>
</organism>
<evidence type="ECO:0000313" key="2">
    <source>
        <dbReference type="EMBL" id="ESQ89952.1"/>
    </source>
</evidence>
<proteinExistence type="predicted"/>
<evidence type="ECO:0000313" key="3">
    <source>
        <dbReference type="Proteomes" id="UP000017837"/>
    </source>
</evidence>
<protein>
    <recommendedName>
        <fullName evidence="1">Shedu protein SduA C-terminal domain-containing protein</fullName>
    </recommendedName>
</protein>
<dbReference type="STRING" id="1121022.GCA_000376105_03613"/>
<dbReference type="OrthoDB" id="7059005at2"/>
<dbReference type="PATRIC" id="fig|1121022.4.peg.2677"/>
<dbReference type="Pfam" id="PF14082">
    <property type="entry name" value="SduA_C"/>
    <property type="match status" value="1"/>
</dbReference>
<gene>
    <name evidence="2" type="ORF">ABENE_13180</name>
</gene>
<feature type="domain" description="Shedu protein SduA C-terminal" evidence="1">
    <location>
        <begin position="50"/>
        <end position="208"/>
    </location>
</feature>
<evidence type="ECO:0000259" key="1">
    <source>
        <dbReference type="Pfam" id="PF14082"/>
    </source>
</evidence>
<dbReference type="EMBL" id="AWGB01000027">
    <property type="protein sequence ID" value="ESQ89952.1"/>
    <property type="molecule type" value="Genomic_DNA"/>
</dbReference>
<comment type="caution">
    <text evidence="2">The sequence shown here is derived from an EMBL/GenBank/DDBJ whole genome shotgun (WGS) entry which is preliminary data.</text>
</comment>
<dbReference type="Proteomes" id="UP000017837">
    <property type="component" value="Unassembled WGS sequence"/>
</dbReference>
<sequence length="221" mass="25153">MARFEIKPARWTEEDERRAAAEFPGSCYGNINNLNKDHFRDFQMALEDGNEESIHRAIEANPYLLQYVIPESGHHGTWAYPKRTIRTSSVDGRPGLIPDFLVANRNSLGLYWWIVELKRPDVQFSNARGDGYSTDGHKAIAQCAGYYAHFLNYIETVRSNTGLTHLASPKGIILVIGNSQTETEAQQRCRAEFEGLGDKVRVATYDRILQGATRDRKDWFV</sequence>
<accession>V4P7M3</accession>
<dbReference type="RefSeq" id="WP_018083294.1">
    <property type="nucleotide sequence ID" value="NZ_AQWM01000028.1"/>
</dbReference>
<dbReference type="InterPro" id="IPR025359">
    <property type="entry name" value="SduA_C"/>
</dbReference>